<accession>D8T7D7</accession>
<protein>
    <recommendedName>
        <fullName evidence="5">Pentacotripeptide-repeat region of PRORP domain-containing protein</fullName>
    </recommendedName>
</protein>
<dbReference type="InParanoid" id="D8T7D7"/>
<dbReference type="Gramene" id="EFJ07444">
    <property type="protein sequence ID" value="EFJ07444"/>
    <property type="gene ID" value="SELMODRAFT_133675"/>
</dbReference>
<organism evidence="4">
    <name type="scientific">Selaginella moellendorffii</name>
    <name type="common">Spikemoss</name>
    <dbReference type="NCBI Taxonomy" id="88036"/>
    <lineage>
        <taxon>Eukaryota</taxon>
        <taxon>Viridiplantae</taxon>
        <taxon>Streptophyta</taxon>
        <taxon>Embryophyta</taxon>
        <taxon>Tracheophyta</taxon>
        <taxon>Lycopodiopsida</taxon>
        <taxon>Selaginellales</taxon>
        <taxon>Selaginellaceae</taxon>
        <taxon>Selaginella</taxon>
    </lineage>
</organism>
<dbReference type="NCBIfam" id="TIGR00756">
    <property type="entry name" value="PPR"/>
    <property type="match status" value="2"/>
</dbReference>
<evidence type="ECO:0000313" key="4">
    <source>
        <dbReference type="Proteomes" id="UP000001514"/>
    </source>
</evidence>
<dbReference type="OrthoDB" id="185373at2759"/>
<dbReference type="PANTHER" id="PTHR47925">
    <property type="entry name" value="OS01G0913400 PROTEIN-RELATED"/>
    <property type="match status" value="1"/>
</dbReference>
<reference evidence="3 4" key="1">
    <citation type="journal article" date="2011" name="Science">
        <title>The Selaginella genome identifies genetic changes associated with the evolution of vascular plants.</title>
        <authorList>
            <person name="Banks J.A."/>
            <person name="Nishiyama T."/>
            <person name="Hasebe M."/>
            <person name="Bowman J.L."/>
            <person name="Gribskov M."/>
            <person name="dePamphilis C."/>
            <person name="Albert V.A."/>
            <person name="Aono N."/>
            <person name="Aoyama T."/>
            <person name="Ambrose B.A."/>
            <person name="Ashton N.W."/>
            <person name="Axtell M.J."/>
            <person name="Barker E."/>
            <person name="Barker M.S."/>
            <person name="Bennetzen J.L."/>
            <person name="Bonawitz N.D."/>
            <person name="Chapple C."/>
            <person name="Cheng C."/>
            <person name="Correa L.G."/>
            <person name="Dacre M."/>
            <person name="DeBarry J."/>
            <person name="Dreyer I."/>
            <person name="Elias M."/>
            <person name="Engstrom E.M."/>
            <person name="Estelle M."/>
            <person name="Feng L."/>
            <person name="Finet C."/>
            <person name="Floyd S.K."/>
            <person name="Frommer W.B."/>
            <person name="Fujita T."/>
            <person name="Gramzow L."/>
            <person name="Gutensohn M."/>
            <person name="Harholt J."/>
            <person name="Hattori M."/>
            <person name="Heyl A."/>
            <person name="Hirai T."/>
            <person name="Hiwatashi Y."/>
            <person name="Ishikawa M."/>
            <person name="Iwata M."/>
            <person name="Karol K.G."/>
            <person name="Koehler B."/>
            <person name="Kolukisaoglu U."/>
            <person name="Kubo M."/>
            <person name="Kurata T."/>
            <person name="Lalonde S."/>
            <person name="Li K."/>
            <person name="Li Y."/>
            <person name="Litt A."/>
            <person name="Lyons E."/>
            <person name="Manning G."/>
            <person name="Maruyama T."/>
            <person name="Michael T.P."/>
            <person name="Mikami K."/>
            <person name="Miyazaki S."/>
            <person name="Morinaga S."/>
            <person name="Murata T."/>
            <person name="Mueller-Roeber B."/>
            <person name="Nelson D.R."/>
            <person name="Obara M."/>
            <person name="Oguri Y."/>
            <person name="Olmstead R.G."/>
            <person name="Onodera N."/>
            <person name="Petersen B.L."/>
            <person name="Pils B."/>
            <person name="Prigge M."/>
            <person name="Rensing S.A."/>
            <person name="Riano-Pachon D.M."/>
            <person name="Roberts A.W."/>
            <person name="Sato Y."/>
            <person name="Scheller H.V."/>
            <person name="Schulz B."/>
            <person name="Schulz C."/>
            <person name="Shakirov E.V."/>
            <person name="Shibagaki N."/>
            <person name="Shinohara N."/>
            <person name="Shippen D.E."/>
            <person name="Soerensen I."/>
            <person name="Sotooka R."/>
            <person name="Sugimoto N."/>
            <person name="Sugita M."/>
            <person name="Sumikawa N."/>
            <person name="Tanurdzic M."/>
            <person name="Theissen G."/>
            <person name="Ulvskov P."/>
            <person name="Wakazuki S."/>
            <person name="Weng J.K."/>
            <person name="Willats W.W."/>
            <person name="Wipf D."/>
            <person name="Wolf P.G."/>
            <person name="Yang L."/>
            <person name="Zimmer A.D."/>
            <person name="Zhu Q."/>
            <person name="Mitros T."/>
            <person name="Hellsten U."/>
            <person name="Loque D."/>
            <person name="Otillar R."/>
            <person name="Salamov A."/>
            <person name="Schmutz J."/>
            <person name="Shapiro H."/>
            <person name="Lindquist E."/>
            <person name="Lucas S."/>
            <person name="Rokhsar D."/>
            <person name="Grigoriev I.V."/>
        </authorList>
    </citation>
    <scope>NUCLEOTIDE SEQUENCE [LARGE SCALE GENOMIC DNA]</scope>
</reference>
<dbReference type="Proteomes" id="UP000001514">
    <property type="component" value="Unassembled WGS sequence"/>
</dbReference>
<dbReference type="PROSITE" id="PS51375">
    <property type="entry name" value="PPR"/>
    <property type="match status" value="1"/>
</dbReference>
<dbReference type="Pfam" id="PF01535">
    <property type="entry name" value="PPR"/>
    <property type="match status" value="3"/>
</dbReference>
<dbReference type="InterPro" id="IPR011990">
    <property type="entry name" value="TPR-like_helical_dom_sf"/>
</dbReference>
<proteinExistence type="predicted"/>
<gene>
    <name evidence="3" type="ORF">SELMODRAFT_133675</name>
</gene>
<dbReference type="PANTHER" id="PTHR47925:SF84">
    <property type="entry name" value="PENTATRICOPEPTIDE REPEAT-CONTAINING PROTEIN"/>
    <property type="match status" value="1"/>
</dbReference>
<dbReference type="AlphaFoldDB" id="D8T7D7"/>
<name>D8T7D7_SELML</name>
<evidence type="ECO:0000313" key="3">
    <source>
        <dbReference type="EMBL" id="EFJ07444.1"/>
    </source>
</evidence>
<dbReference type="Gene3D" id="1.25.40.10">
    <property type="entry name" value="Tetratricopeptide repeat domain"/>
    <property type="match status" value="1"/>
</dbReference>
<dbReference type="EMBL" id="GL377685">
    <property type="protein sequence ID" value="EFJ07444.1"/>
    <property type="molecule type" value="Genomic_DNA"/>
</dbReference>
<keyword evidence="1" id="KW-0677">Repeat</keyword>
<evidence type="ECO:0008006" key="5">
    <source>
        <dbReference type="Google" id="ProtNLM"/>
    </source>
</evidence>
<evidence type="ECO:0000256" key="1">
    <source>
        <dbReference type="ARBA" id="ARBA00022737"/>
    </source>
</evidence>
<dbReference type="KEGG" id="smo:SELMODRAFT_133675"/>
<dbReference type="InterPro" id="IPR002885">
    <property type="entry name" value="PPR_rpt"/>
</dbReference>
<evidence type="ECO:0000256" key="2">
    <source>
        <dbReference type="PROSITE-ProRule" id="PRU00708"/>
    </source>
</evidence>
<dbReference type="HOGENOM" id="CLU_002706_0_0_1"/>
<dbReference type="STRING" id="88036.D8T7D7"/>
<sequence>MEERNLVSWIAMLTAYSRNGHIREAKTLFLRMPGHNVDSWNAMLAALLHGGRSLDAIDLFFALPAMAIDPRDTSFSCVLAACSRVGDFSRARACFRSMTVDYALQPTRQHHCCVIDALGRAKYLAGARDLLESMPFVPDPLDWRCLGAIAII</sequence>
<dbReference type="eggNOG" id="KOG4197">
    <property type="taxonomic scope" value="Eukaryota"/>
</dbReference>
<keyword evidence="4" id="KW-1185">Reference proteome</keyword>
<feature type="repeat" description="PPR" evidence="2">
    <location>
        <begin position="5"/>
        <end position="39"/>
    </location>
</feature>